<comment type="similarity">
    <text evidence="3 16">Belongs to the universal ribosomal protein uS17 family.</text>
</comment>
<feature type="transmembrane region" description="Helical" evidence="18">
    <location>
        <begin position="69"/>
        <end position="90"/>
    </location>
</feature>
<dbReference type="InterPro" id="IPR016482">
    <property type="entry name" value="SecG/Sec61-beta/Sbh"/>
</dbReference>
<evidence type="ECO:0000313" key="19">
    <source>
        <dbReference type="EMBL" id="CCA25438.1"/>
    </source>
</evidence>
<evidence type="ECO:0000256" key="13">
    <source>
        <dbReference type="ARBA" id="ARBA00023274"/>
    </source>
</evidence>
<feature type="compositionally biased region" description="Low complexity" evidence="17">
    <location>
        <begin position="11"/>
        <end position="24"/>
    </location>
</feature>
<dbReference type="GO" id="GO:0006412">
    <property type="term" value="P:translation"/>
    <property type="evidence" value="ECO:0007669"/>
    <property type="project" value="InterPro"/>
</dbReference>
<evidence type="ECO:0000256" key="10">
    <source>
        <dbReference type="ARBA" id="ARBA00022989"/>
    </source>
</evidence>
<evidence type="ECO:0000256" key="8">
    <source>
        <dbReference type="ARBA" id="ARBA00022927"/>
    </source>
</evidence>
<dbReference type="Pfam" id="PF00366">
    <property type="entry name" value="Ribosomal_S17"/>
    <property type="match status" value="1"/>
</dbReference>
<evidence type="ECO:0000256" key="7">
    <source>
        <dbReference type="ARBA" id="ARBA00022884"/>
    </source>
</evidence>
<evidence type="ECO:0000256" key="17">
    <source>
        <dbReference type="SAM" id="MobiDB-lite"/>
    </source>
</evidence>
<dbReference type="InterPro" id="IPR019979">
    <property type="entry name" value="Ribosomal_uS17_CS"/>
</dbReference>
<proteinExistence type="inferred from homology"/>
<keyword evidence="7" id="KW-0694">RNA-binding</keyword>
<dbReference type="CDD" id="cd00364">
    <property type="entry name" value="Ribosomal_uS17"/>
    <property type="match status" value="1"/>
</dbReference>
<evidence type="ECO:0000256" key="2">
    <source>
        <dbReference type="ARBA" id="ARBA00006103"/>
    </source>
</evidence>
<comment type="function">
    <text evidence="1">One of the primary rRNA binding proteins, it binds specifically to the 5'-end of 16S ribosomal RNA.</text>
</comment>
<accession>F0WVJ6</accession>
<dbReference type="GO" id="GO:0005739">
    <property type="term" value="C:mitochondrion"/>
    <property type="evidence" value="ECO:0007669"/>
    <property type="project" value="TreeGrafter"/>
</dbReference>
<dbReference type="GO" id="GO:0012505">
    <property type="term" value="C:endomembrane system"/>
    <property type="evidence" value="ECO:0007669"/>
    <property type="project" value="UniProtKB-SubCell"/>
</dbReference>
<name>F0WVJ6_9STRA</name>
<evidence type="ECO:0000256" key="3">
    <source>
        <dbReference type="ARBA" id="ARBA00010254"/>
    </source>
</evidence>
<dbReference type="HOGENOM" id="CLU_1513238_0_0_1"/>
<comment type="similarity">
    <text evidence="2">Belongs to the SEC61-beta family.</text>
</comment>
<dbReference type="GO" id="GO:0003735">
    <property type="term" value="F:structural constituent of ribosome"/>
    <property type="evidence" value="ECO:0007669"/>
    <property type="project" value="InterPro"/>
</dbReference>
<dbReference type="InterPro" id="IPR012340">
    <property type="entry name" value="NA-bd_OB-fold"/>
</dbReference>
<dbReference type="GO" id="GO:0015031">
    <property type="term" value="P:protein transport"/>
    <property type="evidence" value="ECO:0007669"/>
    <property type="project" value="UniProtKB-KW"/>
</dbReference>
<dbReference type="GO" id="GO:0019843">
    <property type="term" value="F:rRNA binding"/>
    <property type="evidence" value="ECO:0007669"/>
    <property type="project" value="UniProtKB-KW"/>
</dbReference>
<evidence type="ECO:0000256" key="11">
    <source>
        <dbReference type="ARBA" id="ARBA00023010"/>
    </source>
</evidence>
<keyword evidence="6" id="KW-0699">rRNA-binding</keyword>
<keyword evidence="9 16" id="KW-0689">Ribosomal protein</keyword>
<evidence type="ECO:0000256" key="12">
    <source>
        <dbReference type="ARBA" id="ARBA00023136"/>
    </source>
</evidence>
<keyword evidence="12 18" id="KW-0472">Membrane</keyword>
<dbReference type="NCBIfam" id="NF004123">
    <property type="entry name" value="PRK05610.1"/>
    <property type="match status" value="1"/>
</dbReference>
<sequence>MATGPLSNKKPAPSAAEAGSAASGLRKRPQASAKHANANTGRGMGGSSAGILRFYTDDSPGLKIGPTTVLVLCLVFVGLVSLAPLSAICGTKVHHSFKMKPLFGKVVSNKMQKSVLVEVARIVKDPKYGKYYKKTKKFMAHDEKNECNMGDSVKLSQTRPLSKRKHWNVDEITRRAEL</sequence>
<dbReference type="PRINTS" id="PR00973">
    <property type="entry name" value="RIBOSOMALS17"/>
</dbReference>
<evidence type="ECO:0000256" key="16">
    <source>
        <dbReference type="RuleBase" id="RU003872"/>
    </source>
</evidence>
<dbReference type="Gene3D" id="2.40.50.140">
    <property type="entry name" value="Nucleic acid-binding proteins"/>
    <property type="match status" value="1"/>
</dbReference>
<keyword evidence="10 18" id="KW-1133">Transmembrane helix</keyword>
<evidence type="ECO:0000256" key="18">
    <source>
        <dbReference type="SAM" id="Phobius"/>
    </source>
</evidence>
<evidence type="ECO:0000256" key="9">
    <source>
        <dbReference type="ARBA" id="ARBA00022980"/>
    </source>
</evidence>
<evidence type="ECO:0000256" key="5">
    <source>
        <dbReference type="ARBA" id="ARBA00022692"/>
    </source>
</evidence>
<keyword evidence="11" id="KW-0811">Translocation</keyword>
<evidence type="ECO:0000256" key="6">
    <source>
        <dbReference type="ARBA" id="ARBA00022730"/>
    </source>
</evidence>
<keyword evidence="5 18" id="KW-0812">Transmembrane</keyword>
<evidence type="ECO:0000256" key="15">
    <source>
        <dbReference type="ARBA" id="ARBA00037847"/>
    </source>
</evidence>
<dbReference type="PROSITE" id="PS00056">
    <property type="entry name" value="RIBOSOMAL_S17"/>
    <property type="match status" value="1"/>
</dbReference>
<reference evidence="19" key="1">
    <citation type="journal article" date="2011" name="PLoS Biol.">
        <title>Gene gain and loss during evolution of obligate parasitism in the white rust pathogen of Arabidopsis thaliana.</title>
        <authorList>
            <person name="Kemen E."/>
            <person name="Gardiner A."/>
            <person name="Schultz-Larsen T."/>
            <person name="Kemen A.C."/>
            <person name="Balmuth A.L."/>
            <person name="Robert-Seilaniantz A."/>
            <person name="Bailey K."/>
            <person name="Holub E."/>
            <person name="Studholme D.J."/>
            <person name="Maclean D."/>
            <person name="Jones J.D."/>
        </authorList>
    </citation>
    <scope>NUCLEOTIDE SEQUENCE</scope>
</reference>
<evidence type="ECO:0000256" key="1">
    <source>
        <dbReference type="ARBA" id="ARBA00002932"/>
    </source>
</evidence>
<dbReference type="GO" id="GO:1990904">
    <property type="term" value="C:ribonucleoprotein complex"/>
    <property type="evidence" value="ECO:0007669"/>
    <property type="project" value="UniProtKB-KW"/>
</dbReference>
<dbReference type="Pfam" id="PF03911">
    <property type="entry name" value="Sec61_beta"/>
    <property type="match status" value="1"/>
</dbReference>
<keyword evidence="8" id="KW-0653">Protein transport</keyword>
<keyword evidence="13 16" id="KW-0687">Ribonucleoprotein</keyword>
<dbReference type="SUPFAM" id="SSF50249">
    <property type="entry name" value="Nucleic acid-binding proteins"/>
    <property type="match status" value="1"/>
</dbReference>
<dbReference type="GO" id="GO:0005840">
    <property type="term" value="C:ribosome"/>
    <property type="evidence" value="ECO:0007669"/>
    <property type="project" value="UniProtKB-KW"/>
</dbReference>
<dbReference type="AlphaFoldDB" id="F0WVJ6"/>
<dbReference type="EMBL" id="FR824342">
    <property type="protein sequence ID" value="CCA25438.1"/>
    <property type="molecule type" value="Genomic_DNA"/>
</dbReference>
<dbReference type="HAMAP" id="MF_01345_B">
    <property type="entry name" value="Ribosomal_uS17_B"/>
    <property type="match status" value="1"/>
</dbReference>
<gene>
    <name evidence="19" type="primary">AlNc14C297G10331</name>
    <name evidence="19" type="ORF">ALNC14_115820</name>
</gene>
<protein>
    <recommendedName>
        <fullName evidence="14">Small ribosomal subunit protein uS17c</fullName>
    </recommendedName>
</protein>
<feature type="region of interest" description="Disordered" evidence="17">
    <location>
        <begin position="1"/>
        <end position="44"/>
    </location>
</feature>
<dbReference type="NCBIfam" id="TIGR03635">
    <property type="entry name" value="uS17_bact"/>
    <property type="match status" value="1"/>
</dbReference>
<dbReference type="PANTHER" id="PTHR10744">
    <property type="entry name" value="40S RIBOSOMAL PROTEIN S11 FAMILY MEMBER"/>
    <property type="match status" value="1"/>
</dbReference>
<keyword evidence="4" id="KW-0813">Transport</keyword>
<dbReference type="InterPro" id="IPR000266">
    <property type="entry name" value="Ribosomal_uS17"/>
</dbReference>
<evidence type="ECO:0000256" key="4">
    <source>
        <dbReference type="ARBA" id="ARBA00022448"/>
    </source>
</evidence>
<reference evidence="19" key="2">
    <citation type="submission" date="2011-02" db="EMBL/GenBank/DDBJ databases">
        <authorList>
            <person name="MacLean D."/>
        </authorList>
    </citation>
    <scope>NUCLEOTIDE SEQUENCE</scope>
</reference>
<organism evidence="19">
    <name type="scientific">Albugo laibachii Nc14</name>
    <dbReference type="NCBI Taxonomy" id="890382"/>
    <lineage>
        <taxon>Eukaryota</taxon>
        <taxon>Sar</taxon>
        <taxon>Stramenopiles</taxon>
        <taxon>Oomycota</taxon>
        <taxon>Peronosporomycetes</taxon>
        <taxon>Albuginales</taxon>
        <taxon>Albuginaceae</taxon>
        <taxon>Albugo</taxon>
    </lineage>
</organism>
<dbReference type="InterPro" id="IPR019984">
    <property type="entry name" value="Ribosomal_uS17_bact/chlr"/>
</dbReference>
<dbReference type="PANTHER" id="PTHR10744:SF1">
    <property type="entry name" value="SMALL RIBOSOMAL SUBUNIT PROTEIN US17M"/>
    <property type="match status" value="1"/>
</dbReference>
<comment type="subcellular location">
    <subcellularLocation>
        <location evidence="15">Endomembrane system</location>
        <topology evidence="15">Single-pass membrane protein</topology>
    </subcellularLocation>
</comment>
<evidence type="ECO:0000256" key="14">
    <source>
        <dbReference type="ARBA" id="ARBA00035251"/>
    </source>
</evidence>